<dbReference type="Proteomes" id="UP000239724">
    <property type="component" value="Unassembled WGS sequence"/>
</dbReference>
<keyword evidence="2" id="KW-1185">Reference proteome</keyword>
<reference evidence="1 2" key="1">
    <citation type="journal article" date="2018" name="Arch. Microbiol.">
        <title>New insights into the metabolic potential of the phototrophic purple bacterium Rhodopila globiformis DSM 161(T) from its draft genome sequence and evidence for a vanadium-dependent nitrogenase.</title>
        <authorList>
            <person name="Imhoff J.F."/>
            <person name="Rahn T."/>
            <person name="Kunzel S."/>
            <person name="Neulinger S.C."/>
        </authorList>
    </citation>
    <scope>NUCLEOTIDE SEQUENCE [LARGE SCALE GENOMIC DNA]</scope>
    <source>
        <strain evidence="1 2">DSM 161</strain>
    </source>
</reference>
<gene>
    <name evidence="1" type="ORF">CCS01_31925</name>
</gene>
<organism evidence="1 2">
    <name type="scientific">Rhodopila globiformis</name>
    <name type="common">Rhodopseudomonas globiformis</name>
    <dbReference type="NCBI Taxonomy" id="1071"/>
    <lineage>
        <taxon>Bacteria</taxon>
        <taxon>Pseudomonadati</taxon>
        <taxon>Pseudomonadota</taxon>
        <taxon>Alphaproteobacteria</taxon>
        <taxon>Acetobacterales</taxon>
        <taxon>Acetobacteraceae</taxon>
        <taxon>Rhodopila</taxon>
    </lineage>
</organism>
<dbReference type="RefSeq" id="WP_104523434.1">
    <property type="nucleotide sequence ID" value="NZ_NHRY01000277.1"/>
</dbReference>
<dbReference type="Pfam" id="PF12686">
    <property type="entry name" value="DUF3800"/>
    <property type="match status" value="1"/>
</dbReference>
<proteinExistence type="predicted"/>
<name>A0A2S6MTW2_RHOGL</name>
<dbReference type="EMBL" id="NHRY01000277">
    <property type="protein sequence ID" value="PPQ25801.1"/>
    <property type="molecule type" value="Genomic_DNA"/>
</dbReference>
<sequence>MAWFLFIDESGHDRKASPYEVLAGVAIQDRFLWSLVKELHTTELALFGRRYSAGNDELKGTKILKKKVFQHAGLNVPVNDDDIPLLARSALDDGANAGVKELKGLAFAKLRYVEALFSLCEKYFCRIFASVVEIDAPSTASGGPRKDYAYLFERFFYFLEDYNSPQPSAGHAPAEHGIIVFDELEKTKSHLLIDQTHRYFKDTATGRRRASLVVPEPFFVHSDLTTGVQIADLAAYCISWGFRTSRMIKPARPELAGYAKQIARLRYRADRRAPDKEGAFAVWSIAHITDLRTGVEKLEDIDPQ</sequence>
<dbReference type="InterPro" id="IPR024524">
    <property type="entry name" value="DUF3800"/>
</dbReference>
<comment type="caution">
    <text evidence="1">The sequence shown here is derived from an EMBL/GenBank/DDBJ whole genome shotgun (WGS) entry which is preliminary data.</text>
</comment>
<evidence type="ECO:0008006" key="3">
    <source>
        <dbReference type="Google" id="ProtNLM"/>
    </source>
</evidence>
<dbReference type="OrthoDB" id="9800818at2"/>
<evidence type="ECO:0000313" key="1">
    <source>
        <dbReference type="EMBL" id="PPQ25801.1"/>
    </source>
</evidence>
<protein>
    <recommendedName>
        <fullName evidence="3">DUF3800 domain-containing protein</fullName>
    </recommendedName>
</protein>
<accession>A0A2S6MTW2</accession>
<evidence type="ECO:0000313" key="2">
    <source>
        <dbReference type="Proteomes" id="UP000239724"/>
    </source>
</evidence>
<dbReference type="AlphaFoldDB" id="A0A2S6MTW2"/>